<evidence type="ECO:0000313" key="1">
    <source>
        <dbReference type="EMBL" id="KJD43638.1"/>
    </source>
</evidence>
<protein>
    <submittedName>
        <fullName evidence="1">Uncharacterized protein</fullName>
    </submittedName>
</protein>
<dbReference type="AlphaFoldDB" id="A0A0D7WY34"/>
<dbReference type="PATRIC" id="fig|159743.3.peg.4760"/>
<reference evidence="1 2" key="1">
    <citation type="submission" date="2014-11" db="EMBL/GenBank/DDBJ databases">
        <title>Draft Genome Sequences of Paenibacillus polymyxa NRRL B-30509 and Paenibacillus terrae NRRL B-30644, Strains from a Poultry Environment that Produce Tridecaptin A and Paenicidins.</title>
        <authorList>
            <person name="van Belkum M.J."/>
            <person name="Lohans C.T."/>
            <person name="Vederas J.C."/>
        </authorList>
    </citation>
    <scope>NUCLEOTIDE SEQUENCE [LARGE SCALE GENOMIC DNA]</scope>
    <source>
        <strain evidence="1 2">NRRL B-30644</strain>
    </source>
</reference>
<name>A0A0D7WY34_9BACL</name>
<evidence type="ECO:0000313" key="2">
    <source>
        <dbReference type="Proteomes" id="UP000032534"/>
    </source>
</evidence>
<organism evidence="1 2">
    <name type="scientific">Paenibacillus terrae</name>
    <dbReference type="NCBI Taxonomy" id="159743"/>
    <lineage>
        <taxon>Bacteria</taxon>
        <taxon>Bacillati</taxon>
        <taxon>Bacillota</taxon>
        <taxon>Bacilli</taxon>
        <taxon>Bacillales</taxon>
        <taxon>Paenibacillaceae</taxon>
        <taxon>Paenibacillus</taxon>
    </lineage>
</organism>
<accession>A0A0D7WY34</accession>
<dbReference type="EMBL" id="JTHP01000052">
    <property type="protein sequence ID" value="KJD43638.1"/>
    <property type="molecule type" value="Genomic_DNA"/>
</dbReference>
<sequence length="65" mass="8035">MNKYFMFFFELRNHKIIQKKTSNKLVQFSEYEDDYLDQDPPTCPLVLNYSIAWVSSLHWYCEYQQ</sequence>
<gene>
    <name evidence="1" type="ORF">QD47_21420</name>
</gene>
<proteinExistence type="predicted"/>
<keyword evidence="2" id="KW-1185">Reference proteome</keyword>
<dbReference type="Proteomes" id="UP000032534">
    <property type="component" value="Unassembled WGS sequence"/>
</dbReference>
<comment type="caution">
    <text evidence="1">The sequence shown here is derived from an EMBL/GenBank/DDBJ whole genome shotgun (WGS) entry which is preliminary data.</text>
</comment>